<accession>A0ACB9M200</accession>
<protein>
    <submittedName>
        <fullName evidence="1">Uncharacterized protein</fullName>
    </submittedName>
</protein>
<keyword evidence="2" id="KW-1185">Reference proteome</keyword>
<dbReference type="EMBL" id="CM039435">
    <property type="protein sequence ID" value="KAI4318055.1"/>
    <property type="molecule type" value="Genomic_DNA"/>
</dbReference>
<proteinExistence type="predicted"/>
<evidence type="ECO:0000313" key="2">
    <source>
        <dbReference type="Proteomes" id="UP000828941"/>
    </source>
</evidence>
<organism evidence="1 2">
    <name type="scientific">Bauhinia variegata</name>
    <name type="common">Purple orchid tree</name>
    <name type="synonym">Phanera variegata</name>
    <dbReference type="NCBI Taxonomy" id="167791"/>
    <lineage>
        <taxon>Eukaryota</taxon>
        <taxon>Viridiplantae</taxon>
        <taxon>Streptophyta</taxon>
        <taxon>Embryophyta</taxon>
        <taxon>Tracheophyta</taxon>
        <taxon>Spermatophyta</taxon>
        <taxon>Magnoliopsida</taxon>
        <taxon>eudicotyledons</taxon>
        <taxon>Gunneridae</taxon>
        <taxon>Pentapetalae</taxon>
        <taxon>rosids</taxon>
        <taxon>fabids</taxon>
        <taxon>Fabales</taxon>
        <taxon>Fabaceae</taxon>
        <taxon>Cercidoideae</taxon>
        <taxon>Cercideae</taxon>
        <taxon>Bauhiniinae</taxon>
        <taxon>Bauhinia</taxon>
    </lineage>
</organism>
<reference evidence="1 2" key="1">
    <citation type="journal article" date="2022" name="DNA Res.">
        <title>Chromosomal-level genome assembly of the orchid tree Bauhinia variegata (Leguminosae; Cercidoideae) supports the allotetraploid origin hypothesis of Bauhinia.</title>
        <authorList>
            <person name="Zhong Y."/>
            <person name="Chen Y."/>
            <person name="Zheng D."/>
            <person name="Pang J."/>
            <person name="Liu Y."/>
            <person name="Luo S."/>
            <person name="Meng S."/>
            <person name="Qian L."/>
            <person name="Wei D."/>
            <person name="Dai S."/>
            <person name="Zhou R."/>
        </authorList>
    </citation>
    <scope>NUCLEOTIDE SEQUENCE [LARGE SCALE GENOMIC DNA]</scope>
    <source>
        <strain evidence="1">BV-YZ2020</strain>
    </source>
</reference>
<comment type="caution">
    <text evidence="1">The sequence shown here is derived from an EMBL/GenBank/DDBJ whole genome shotgun (WGS) entry which is preliminary data.</text>
</comment>
<name>A0ACB9M200_BAUVA</name>
<sequence>MSTKVKGLLKGLRYISNVFDEEKEDEIQIGFPTDVKHVAHIGLDGPTANTPSWMQDFKSGSDQHPSGAAPSVEKKDDKSMADGSRNKDIPTRRSRHESIDSESSQPNSPTRRSTDGHKNGRRHRSSDPSAESGNSKPRRHHRHSKNEGEKNTSSAEAAPKSSRRRKTKTSSGDGSTKSTKSKAGSMTDISLPEIGSDL</sequence>
<dbReference type="Proteomes" id="UP000828941">
    <property type="component" value="Chromosome 10"/>
</dbReference>
<evidence type="ECO:0000313" key="1">
    <source>
        <dbReference type="EMBL" id="KAI4318055.1"/>
    </source>
</evidence>
<gene>
    <name evidence="1" type="ORF">L6164_025864</name>
</gene>